<sequence length="809" mass="90681">MQSNIDNDTDFVDLDLDQDKNIQPSEYNHQQDDHLYLNNKNGIHLETQTLQQNNEFTADHLLNELSLENSDEDEKNNTIDKDSQRLPSSPTESRQTSHYDQLFEEVSLDLPRDASTRYTSPPPISTSAKLLKFMPGRNPINNNQHTTTSPNAASTPTSVQPGDGHYRITSADVSGPFYSISDVLNDSPTASAAAGAAAAAAATVGMSGSDVNSSQTRSNSIRGTKRNVLEKTAVATSGGSNLKGLNRRTSINPFSRQRNMKPSPLESVVSKTRPRMLPPKNPVEEKKHLQQHDAMMKKAQKLEAKKQKEHDKKKEETDRKMAQSVNVWEKTILPHWSQKIKEKKVQELWRQGIPPRCRRKVWILAIGNNLNLSKESFAACVRRLPPIKRSSQDTKPKYTQDSLSSDERKAVENGVAQYSDGITHTHQDIASEDNSLFYQQFIGKRTSSLNVLNDLDDDNKYSNFDDEPLTPRSTSSSHSNEFDDGDEGLQSQTYNDKGLQRYSDDSISDTMDNTTNERRSTDPKDSMELGDDQDDDDDDDDDGDDDHVADENDGTVDDPNYDSSTIAFLHKAVDEDIIRTLPSLCVFQPDGPMFLSLRKVLQAYIGYRSDLQYIRGSSFLAGMLLLNMGVYDAFLSLSNLIHNSPVLAALYNSDEARVKGYFKVFNVIFAEHMPKLYLHFKNLSLTPDNYLPDWLMTLFSSIIPLGLSSRLLDIFLLEGDMILFKTGLVVLKYLEPLLWGGGFSETVRILNMGFIGEHRGEEAKAAVAVSGDITKGEQDQFFEDILGRNSIIQLDSTKYAKLISTHIPK</sequence>
<organism evidence="3 4">
    <name type="scientific">Absidia repens</name>
    <dbReference type="NCBI Taxonomy" id="90262"/>
    <lineage>
        <taxon>Eukaryota</taxon>
        <taxon>Fungi</taxon>
        <taxon>Fungi incertae sedis</taxon>
        <taxon>Mucoromycota</taxon>
        <taxon>Mucoromycotina</taxon>
        <taxon>Mucoromycetes</taxon>
        <taxon>Mucorales</taxon>
        <taxon>Cunninghamellaceae</taxon>
        <taxon>Absidia</taxon>
    </lineage>
</organism>
<feature type="compositionally biased region" description="Basic and acidic residues" evidence="1">
    <location>
        <begin position="515"/>
        <end position="527"/>
    </location>
</feature>
<feature type="region of interest" description="Disordered" evidence="1">
    <location>
        <begin position="205"/>
        <end position="225"/>
    </location>
</feature>
<feature type="compositionally biased region" description="Acidic residues" evidence="1">
    <location>
        <begin position="528"/>
        <end position="560"/>
    </location>
</feature>
<feature type="region of interest" description="Disordered" evidence="1">
    <location>
        <begin position="68"/>
        <end position="100"/>
    </location>
</feature>
<feature type="region of interest" description="Disordered" evidence="1">
    <location>
        <begin position="134"/>
        <end position="165"/>
    </location>
</feature>
<dbReference type="PANTHER" id="PTHR47219:SF15">
    <property type="entry name" value="TBC1 DOMAIN FAMILY MEMBER 12 ISOFORM X1"/>
    <property type="match status" value="1"/>
</dbReference>
<dbReference type="STRING" id="90262.A0A1X2IAI7"/>
<dbReference type="Proteomes" id="UP000193560">
    <property type="component" value="Unassembled WGS sequence"/>
</dbReference>
<feature type="region of interest" description="Disordered" evidence="1">
    <location>
        <begin position="388"/>
        <end position="409"/>
    </location>
</feature>
<evidence type="ECO:0000313" key="3">
    <source>
        <dbReference type="EMBL" id="ORZ12754.1"/>
    </source>
</evidence>
<dbReference type="Pfam" id="PF00566">
    <property type="entry name" value="RabGAP-TBC"/>
    <property type="match status" value="1"/>
</dbReference>
<reference evidence="3 4" key="1">
    <citation type="submission" date="2016-07" db="EMBL/GenBank/DDBJ databases">
        <title>Pervasive Adenine N6-methylation of Active Genes in Fungi.</title>
        <authorList>
            <consortium name="DOE Joint Genome Institute"/>
            <person name="Mondo S.J."/>
            <person name="Dannebaum R.O."/>
            <person name="Kuo R.C."/>
            <person name="Labutti K."/>
            <person name="Haridas S."/>
            <person name="Kuo A."/>
            <person name="Salamov A."/>
            <person name="Ahrendt S.R."/>
            <person name="Lipzen A."/>
            <person name="Sullivan W."/>
            <person name="Andreopoulos W.B."/>
            <person name="Clum A."/>
            <person name="Lindquist E."/>
            <person name="Daum C."/>
            <person name="Ramamoorthy G.K."/>
            <person name="Gryganskyi A."/>
            <person name="Culley D."/>
            <person name="Magnuson J.K."/>
            <person name="James T.Y."/>
            <person name="O'Malley M.A."/>
            <person name="Stajich J.E."/>
            <person name="Spatafora J.W."/>
            <person name="Visel A."/>
            <person name="Grigoriev I.V."/>
        </authorList>
    </citation>
    <scope>NUCLEOTIDE SEQUENCE [LARGE SCALE GENOMIC DNA]</scope>
    <source>
        <strain evidence="3 4">NRRL 1336</strain>
    </source>
</reference>
<feature type="region of interest" description="Disordered" evidence="1">
    <location>
        <begin position="254"/>
        <end position="322"/>
    </location>
</feature>
<dbReference type="Gene3D" id="1.10.10.750">
    <property type="entry name" value="Ypt/Rab-GAP domain of gyp1p, domain 1"/>
    <property type="match status" value="1"/>
</dbReference>
<feature type="compositionally biased region" description="Basic and acidic residues" evidence="1">
    <location>
        <begin position="75"/>
        <end position="84"/>
    </location>
</feature>
<feature type="compositionally biased region" description="Polar residues" evidence="1">
    <location>
        <begin position="85"/>
        <end position="99"/>
    </location>
</feature>
<dbReference type="AlphaFoldDB" id="A0A1X2IAI7"/>
<gene>
    <name evidence="3" type="ORF">BCR42DRAFT_76553</name>
</gene>
<feature type="compositionally biased region" description="Basic and acidic residues" evidence="1">
    <location>
        <begin position="282"/>
        <end position="321"/>
    </location>
</feature>
<keyword evidence="4" id="KW-1185">Reference proteome</keyword>
<feature type="region of interest" description="Disordered" evidence="1">
    <location>
        <begin position="461"/>
        <end position="561"/>
    </location>
</feature>
<dbReference type="PANTHER" id="PTHR47219">
    <property type="entry name" value="RAB GTPASE-ACTIVATING PROTEIN 1-LIKE"/>
    <property type="match status" value="1"/>
</dbReference>
<dbReference type="Gene3D" id="1.10.8.270">
    <property type="entry name" value="putative rabgap domain of human tbc1 domain family member 14 like domains"/>
    <property type="match status" value="1"/>
</dbReference>
<dbReference type="Gene3D" id="1.10.472.80">
    <property type="entry name" value="Ypt/Rab-GAP domain of gyp1p, domain 3"/>
    <property type="match status" value="1"/>
</dbReference>
<dbReference type="InterPro" id="IPR035969">
    <property type="entry name" value="Rab-GAP_TBC_sf"/>
</dbReference>
<dbReference type="SMART" id="SM00164">
    <property type="entry name" value="TBC"/>
    <property type="match status" value="1"/>
</dbReference>
<feature type="compositionally biased region" description="Polar residues" evidence="1">
    <location>
        <begin position="209"/>
        <end position="222"/>
    </location>
</feature>
<protein>
    <submittedName>
        <fullName evidence="3">Rab-GTPase-TBC domain-domain-containing protein</fullName>
    </submittedName>
</protein>
<dbReference type="PROSITE" id="PS50086">
    <property type="entry name" value="TBC_RABGAP"/>
    <property type="match status" value="1"/>
</dbReference>
<feature type="compositionally biased region" description="Low complexity" evidence="1">
    <location>
        <begin position="146"/>
        <end position="158"/>
    </location>
</feature>
<dbReference type="InterPro" id="IPR050302">
    <property type="entry name" value="Rab_GAP_TBC_domain"/>
</dbReference>
<evidence type="ECO:0000259" key="2">
    <source>
        <dbReference type="PROSITE" id="PS50086"/>
    </source>
</evidence>
<evidence type="ECO:0000256" key="1">
    <source>
        <dbReference type="SAM" id="MobiDB-lite"/>
    </source>
</evidence>
<comment type="caution">
    <text evidence="3">The sequence shown here is derived from an EMBL/GenBank/DDBJ whole genome shotgun (WGS) entry which is preliminary data.</text>
</comment>
<dbReference type="SUPFAM" id="SSF47923">
    <property type="entry name" value="Ypt/Rab-GAP domain of gyp1p"/>
    <property type="match status" value="2"/>
</dbReference>
<evidence type="ECO:0000313" key="4">
    <source>
        <dbReference type="Proteomes" id="UP000193560"/>
    </source>
</evidence>
<dbReference type="GO" id="GO:0031267">
    <property type="term" value="F:small GTPase binding"/>
    <property type="evidence" value="ECO:0007669"/>
    <property type="project" value="TreeGrafter"/>
</dbReference>
<dbReference type="GO" id="GO:0005096">
    <property type="term" value="F:GTPase activator activity"/>
    <property type="evidence" value="ECO:0007669"/>
    <property type="project" value="TreeGrafter"/>
</dbReference>
<accession>A0A1X2IAI7</accession>
<dbReference type="InterPro" id="IPR000195">
    <property type="entry name" value="Rab-GAP-TBC_dom"/>
</dbReference>
<dbReference type="EMBL" id="MCGE01000018">
    <property type="protein sequence ID" value="ORZ12754.1"/>
    <property type="molecule type" value="Genomic_DNA"/>
</dbReference>
<name>A0A1X2IAI7_9FUNG</name>
<proteinExistence type="predicted"/>
<dbReference type="OrthoDB" id="289721at2759"/>
<feature type="domain" description="Rab-GAP TBC" evidence="2">
    <location>
        <begin position="352"/>
        <end position="719"/>
    </location>
</feature>